<name>A0ABT7E1H1_9NEIS</name>
<dbReference type="PROSITE" id="PS50977">
    <property type="entry name" value="HTH_TETR_2"/>
    <property type="match status" value="1"/>
</dbReference>
<evidence type="ECO:0000313" key="7">
    <source>
        <dbReference type="Proteomes" id="UP001172778"/>
    </source>
</evidence>
<dbReference type="InterPro" id="IPR009057">
    <property type="entry name" value="Homeodomain-like_sf"/>
</dbReference>
<dbReference type="SUPFAM" id="SSF48498">
    <property type="entry name" value="Tetracyclin repressor-like, C-terminal domain"/>
    <property type="match status" value="1"/>
</dbReference>
<keyword evidence="7" id="KW-1185">Reference proteome</keyword>
<dbReference type="InterPro" id="IPR001647">
    <property type="entry name" value="HTH_TetR"/>
</dbReference>
<dbReference type="InterPro" id="IPR013570">
    <property type="entry name" value="Tscrpt_reg_YsiA_C"/>
</dbReference>
<dbReference type="PANTHER" id="PTHR30055">
    <property type="entry name" value="HTH-TYPE TRANSCRIPTIONAL REGULATOR RUTR"/>
    <property type="match status" value="1"/>
</dbReference>
<dbReference type="Pfam" id="PF08359">
    <property type="entry name" value="TetR_C_4"/>
    <property type="match status" value="1"/>
</dbReference>
<keyword evidence="1" id="KW-0805">Transcription regulation</keyword>
<evidence type="ECO:0000259" key="5">
    <source>
        <dbReference type="PROSITE" id="PS50977"/>
    </source>
</evidence>
<sequence>MPPIMPASGVILPAEERRAKTVETVVELAAEQNPNDITTAAIAERMGVTQGALFRHFANKDAILQAVVNWVAERLLSRVDTAAQQANGPKAALAAVFTSHIGFIAEHPGIPRLLLGELQKPGQTMPKRMVKTLVQSYRERVEKLLQEGKQAGEFAADLDEEAAATLYVGTIQGLVVQTIMQGNAERLKLEAQRVYAIFQRGLEPR</sequence>
<evidence type="ECO:0000256" key="1">
    <source>
        <dbReference type="ARBA" id="ARBA00023015"/>
    </source>
</evidence>
<evidence type="ECO:0000313" key="6">
    <source>
        <dbReference type="EMBL" id="MDK2125260.1"/>
    </source>
</evidence>
<keyword evidence="2 4" id="KW-0238">DNA-binding</keyword>
<keyword evidence="3" id="KW-0804">Transcription</keyword>
<dbReference type="RefSeq" id="WP_284101573.1">
    <property type="nucleotide sequence ID" value="NZ_JARRAF010000017.1"/>
</dbReference>
<evidence type="ECO:0000256" key="3">
    <source>
        <dbReference type="ARBA" id="ARBA00023163"/>
    </source>
</evidence>
<dbReference type="PANTHER" id="PTHR30055:SF234">
    <property type="entry name" value="HTH-TYPE TRANSCRIPTIONAL REGULATOR BETI"/>
    <property type="match status" value="1"/>
</dbReference>
<dbReference type="Gene3D" id="1.10.357.10">
    <property type="entry name" value="Tetracycline Repressor, domain 2"/>
    <property type="match status" value="1"/>
</dbReference>
<organism evidence="6 7">
    <name type="scientific">Parachitinimonas caeni</name>
    <dbReference type="NCBI Taxonomy" id="3031301"/>
    <lineage>
        <taxon>Bacteria</taxon>
        <taxon>Pseudomonadati</taxon>
        <taxon>Pseudomonadota</taxon>
        <taxon>Betaproteobacteria</taxon>
        <taxon>Neisseriales</taxon>
        <taxon>Chitinibacteraceae</taxon>
        <taxon>Parachitinimonas</taxon>
    </lineage>
</organism>
<dbReference type="EMBL" id="JARRAF010000017">
    <property type="protein sequence ID" value="MDK2125260.1"/>
    <property type="molecule type" value="Genomic_DNA"/>
</dbReference>
<proteinExistence type="predicted"/>
<dbReference type="Proteomes" id="UP001172778">
    <property type="component" value="Unassembled WGS sequence"/>
</dbReference>
<dbReference type="InterPro" id="IPR050109">
    <property type="entry name" value="HTH-type_TetR-like_transc_reg"/>
</dbReference>
<comment type="caution">
    <text evidence="6">The sequence shown here is derived from an EMBL/GenBank/DDBJ whole genome shotgun (WGS) entry which is preliminary data.</text>
</comment>
<accession>A0ABT7E1H1</accession>
<protein>
    <submittedName>
        <fullName evidence="6">TetR/AcrR family transcriptional regulator</fullName>
    </submittedName>
</protein>
<dbReference type="Pfam" id="PF00440">
    <property type="entry name" value="TetR_N"/>
    <property type="match status" value="1"/>
</dbReference>
<evidence type="ECO:0000256" key="4">
    <source>
        <dbReference type="PROSITE-ProRule" id="PRU00335"/>
    </source>
</evidence>
<gene>
    <name evidence="6" type="ORF">PZA18_14480</name>
</gene>
<feature type="domain" description="HTH tetR-type" evidence="5">
    <location>
        <begin position="15"/>
        <end position="75"/>
    </location>
</feature>
<reference evidence="6" key="1">
    <citation type="submission" date="2023-03" db="EMBL/GenBank/DDBJ databases">
        <title>Chitinimonas shenzhenensis gen. nov., sp. nov., a novel member of family Burkholderiaceae isolated from activated sludge collected in Shen Zhen, China.</title>
        <authorList>
            <person name="Wang X."/>
        </authorList>
    </citation>
    <scope>NUCLEOTIDE SEQUENCE</scope>
    <source>
        <strain evidence="6">DQS-5</strain>
    </source>
</reference>
<dbReference type="SUPFAM" id="SSF46689">
    <property type="entry name" value="Homeodomain-like"/>
    <property type="match status" value="1"/>
</dbReference>
<evidence type="ECO:0000256" key="2">
    <source>
        <dbReference type="ARBA" id="ARBA00023125"/>
    </source>
</evidence>
<feature type="DNA-binding region" description="H-T-H motif" evidence="4">
    <location>
        <begin position="38"/>
        <end position="57"/>
    </location>
</feature>
<dbReference type="InterPro" id="IPR036271">
    <property type="entry name" value="Tet_transcr_reg_TetR-rel_C_sf"/>
</dbReference>